<feature type="compositionally biased region" description="Basic and acidic residues" evidence="1">
    <location>
        <begin position="10"/>
        <end position="23"/>
    </location>
</feature>
<reference evidence="2" key="1">
    <citation type="journal article" date="2021" name="G3 (Bethesda)">
        <title>Genomic diversity, chromosomal rearrangements, and interspecies hybridization in the ogataea polymorpha species complex.</title>
        <authorList>
            <person name="Hanson S.J."/>
            <person name="Cinneide E.O."/>
            <person name="Salzberg L.I."/>
            <person name="Wolfe K.H."/>
            <person name="McGowan J."/>
            <person name="Fitzpatrick D.A."/>
            <person name="Matlin K."/>
        </authorList>
    </citation>
    <scope>NUCLEOTIDE SEQUENCE</scope>
    <source>
        <strain evidence="2">83-405-1</strain>
    </source>
</reference>
<gene>
    <name evidence="2" type="ORF">KL933_005287</name>
</gene>
<dbReference type="Proteomes" id="UP000738402">
    <property type="component" value="Unassembled WGS sequence"/>
</dbReference>
<feature type="compositionally biased region" description="Low complexity" evidence="1">
    <location>
        <begin position="164"/>
        <end position="175"/>
    </location>
</feature>
<feature type="compositionally biased region" description="Basic and acidic residues" evidence="1">
    <location>
        <begin position="196"/>
        <end position="217"/>
    </location>
</feature>
<organism evidence="2 3">
    <name type="scientific">Ogataea haglerorum</name>
    <dbReference type="NCBI Taxonomy" id="1937702"/>
    <lineage>
        <taxon>Eukaryota</taxon>
        <taxon>Fungi</taxon>
        <taxon>Dikarya</taxon>
        <taxon>Ascomycota</taxon>
        <taxon>Saccharomycotina</taxon>
        <taxon>Pichiomycetes</taxon>
        <taxon>Pichiales</taxon>
        <taxon>Pichiaceae</taxon>
        <taxon>Ogataea</taxon>
    </lineage>
</organism>
<feature type="compositionally biased region" description="Gly residues" evidence="1">
    <location>
        <begin position="56"/>
        <end position="67"/>
    </location>
</feature>
<evidence type="ECO:0000313" key="2">
    <source>
        <dbReference type="EMBL" id="KAG7723812.1"/>
    </source>
</evidence>
<sequence length="217" mass="22248">MSPGLCRRKISVDHGRANERTGRGPETGEDGARRQRGAVAGGGRDPEPPLAVAGEPGRGSAGGGPAGKGPARGEPALRRGPGSAGQQEGVFLRHRQLSVQALHQDPRPDAGVYPPVFQGAFALERRGRARAAHEVLQGVRAGDRGAGAAAQDRRPGVQQGGGRRASSGQDPAAEPEAARDAAADQAGGQGRPAVAVHERVQEPRAARGEATGHRRSV</sequence>
<evidence type="ECO:0000313" key="3">
    <source>
        <dbReference type="Proteomes" id="UP000738402"/>
    </source>
</evidence>
<feature type="region of interest" description="Disordered" evidence="1">
    <location>
        <begin position="1"/>
        <end position="113"/>
    </location>
</feature>
<dbReference type="AlphaFoldDB" id="A0AAN6D0H6"/>
<evidence type="ECO:0000256" key="1">
    <source>
        <dbReference type="SAM" id="MobiDB-lite"/>
    </source>
</evidence>
<dbReference type="EMBL" id="JAHLUH010000022">
    <property type="protein sequence ID" value="KAG7723812.1"/>
    <property type="molecule type" value="Genomic_DNA"/>
</dbReference>
<feature type="region of interest" description="Disordered" evidence="1">
    <location>
        <begin position="135"/>
        <end position="217"/>
    </location>
</feature>
<name>A0AAN6D0H6_9ASCO</name>
<proteinExistence type="predicted"/>
<accession>A0AAN6D0H6</accession>
<protein>
    <submittedName>
        <fullName evidence="2">Uncharacterized protein</fullName>
    </submittedName>
</protein>
<comment type="caution">
    <text evidence="2">The sequence shown here is derived from an EMBL/GenBank/DDBJ whole genome shotgun (WGS) entry which is preliminary data.</text>
</comment>